<dbReference type="AlphaFoldDB" id="A0A399RKC7"/>
<dbReference type="Proteomes" id="UP000265845">
    <property type="component" value="Unassembled WGS sequence"/>
</dbReference>
<proteinExistence type="predicted"/>
<protein>
    <submittedName>
        <fullName evidence="1">Uncharacterized protein</fullName>
    </submittedName>
</protein>
<name>A0A399RKC7_9PROT</name>
<accession>A0A399RKC7</accession>
<dbReference type="OrthoDB" id="7631189at2"/>
<evidence type="ECO:0000313" key="2">
    <source>
        <dbReference type="Proteomes" id="UP000265845"/>
    </source>
</evidence>
<reference evidence="1 2" key="1">
    <citation type="submission" date="2018-08" db="EMBL/GenBank/DDBJ databases">
        <title>Henriciella mobilis sp. nov., isolated from seawater.</title>
        <authorList>
            <person name="Cheng H."/>
            <person name="Wu Y.-H."/>
            <person name="Xu X.-W."/>
            <person name="Guo L.-L."/>
        </authorList>
    </citation>
    <scope>NUCLEOTIDE SEQUENCE [LARGE SCALE GENOMIC DNA]</scope>
    <source>
        <strain evidence="1 2">CCUG67844</strain>
    </source>
</reference>
<gene>
    <name evidence="1" type="ORF">D1222_05600</name>
</gene>
<evidence type="ECO:0000313" key="1">
    <source>
        <dbReference type="EMBL" id="RIJ31718.1"/>
    </source>
</evidence>
<comment type="caution">
    <text evidence="1">The sequence shown here is derived from an EMBL/GenBank/DDBJ whole genome shotgun (WGS) entry which is preliminary data.</text>
</comment>
<sequence>MVHPLSRQLADTAKFTSTHAILVVETETSLPWLVTGAVLMVQQACVMALSEAGAELPAMPGPGELVARVSDPAFLEQPYTAPLRPEEHRAIERVIAARNDVMHPRPKGLNLDARALPEGLFTCTKLVRHLSITQPVRPSMMDGHDLVVIQDALGLIDTSADFWASVF</sequence>
<organism evidence="1 2">
    <name type="scientific">Henriciella algicola</name>
    <dbReference type="NCBI Taxonomy" id="1608422"/>
    <lineage>
        <taxon>Bacteria</taxon>
        <taxon>Pseudomonadati</taxon>
        <taxon>Pseudomonadota</taxon>
        <taxon>Alphaproteobacteria</taxon>
        <taxon>Hyphomonadales</taxon>
        <taxon>Hyphomonadaceae</taxon>
        <taxon>Henriciella</taxon>
    </lineage>
</organism>
<keyword evidence="2" id="KW-1185">Reference proteome</keyword>
<dbReference type="EMBL" id="QWGA01000003">
    <property type="protein sequence ID" value="RIJ31718.1"/>
    <property type="molecule type" value="Genomic_DNA"/>
</dbReference>
<dbReference type="RefSeq" id="WP_119453209.1">
    <property type="nucleotide sequence ID" value="NZ_QWGA01000003.1"/>
</dbReference>